<gene>
    <name evidence="6" type="ORF">OUZ56_000429</name>
</gene>
<name>A0ABQ9ZZS6_9CRUS</name>
<sequence>MQTPTHKSMGVREQCVKSDILALETPAALLLQQGYKAIIISGGPSIRSGCPTIRPSNLYRPSSSAGNLLCMQLINKALGGMVERKDVNEDGQFKNQVETECPLFKGLETRQMFHDLIENGRKMLHNFLFDICGLQGEKRRIIADSFVKLADGRANDLNLTWDNLFLGRAAYHIVLKTAKVDIPKKLSRVLLHQKESGERIKTKTGTKTAKNHY</sequence>
<reference evidence="6 7" key="1">
    <citation type="journal article" date="2023" name="Nucleic Acids Res.">
        <title>The hologenome of Daphnia magna reveals possible DNA methylation and microbiome-mediated evolution of the host genome.</title>
        <authorList>
            <person name="Chaturvedi A."/>
            <person name="Li X."/>
            <person name="Dhandapani V."/>
            <person name="Marshall H."/>
            <person name="Kissane S."/>
            <person name="Cuenca-Cambronero M."/>
            <person name="Asole G."/>
            <person name="Calvet F."/>
            <person name="Ruiz-Romero M."/>
            <person name="Marangio P."/>
            <person name="Guigo R."/>
            <person name="Rago D."/>
            <person name="Mirbahai L."/>
            <person name="Eastwood N."/>
            <person name="Colbourne J.K."/>
            <person name="Zhou J."/>
            <person name="Mallon E."/>
            <person name="Orsini L."/>
        </authorList>
    </citation>
    <scope>NUCLEOTIDE SEQUENCE [LARGE SCALE GENOMIC DNA]</scope>
    <source>
        <strain evidence="6">LRV0_1</strain>
    </source>
</reference>
<evidence type="ECO:0008006" key="8">
    <source>
        <dbReference type="Google" id="ProtNLM"/>
    </source>
</evidence>
<keyword evidence="4" id="KW-0658">Purine biosynthesis</keyword>
<evidence type="ECO:0000256" key="4">
    <source>
        <dbReference type="ARBA" id="ARBA00022755"/>
    </source>
</evidence>
<evidence type="ECO:0000256" key="5">
    <source>
        <dbReference type="ARBA" id="ARBA00022840"/>
    </source>
</evidence>
<proteinExistence type="predicted"/>
<dbReference type="PANTHER" id="PTHR11922">
    <property type="entry name" value="GMP SYNTHASE-RELATED"/>
    <property type="match status" value="1"/>
</dbReference>
<comment type="caution">
    <text evidence="6">The sequence shown here is derived from an EMBL/GenBank/DDBJ whole genome shotgun (WGS) entry which is preliminary data.</text>
</comment>
<evidence type="ECO:0000313" key="7">
    <source>
        <dbReference type="Proteomes" id="UP001234178"/>
    </source>
</evidence>
<evidence type="ECO:0000256" key="2">
    <source>
        <dbReference type="ARBA" id="ARBA00022741"/>
    </source>
</evidence>
<dbReference type="SUPFAM" id="SSF52317">
    <property type="entry name" value="Class I glutamine amidotransferase-like"/>
    <property type="match status" value="1"/>
</dbReference>
<organism evidence="6 7">
    <name type="scientific">Daphnia magna</name>
    <dbReference type="NCBI Taxonomy" id="35525"/>
    <lineage>
        <taxon>Eukaryota</taxon>
        <taxon>Metazoa</taxon>
        <taxon>Ecdysozoa</taxon>
        <taxon>Arthropoda</taxon>
        <taxon>Crustacea</taxon>
        <taxon>Branchiopoda</taxon>
        <taxon>Diplostraca</taxon>
        <taxon>Cladocera</taxon>
        <taxon>Anomopoda</taxon>
        <taxon>Daphniidae</taxon>
        <taxon>Daphnia</taxon>
    </lineage>
</organism>
<dbReference type="EMBL" id="JAOYFB010000036">
    <property type="protein sequence ID" value="KAK4018368.1"/>
    <property type="molecule type" value="Genomic_DNA"/>
</dbReference>
<accession>A0ABQ9ZZS6</accession>
<keyword evidence="1" id="KW-0436">Ligase</keyword>
<dbReference type="PANTHER" id="PTHR11922:SF2">
    <property type="entry name" value="GMP SYNTHASE [GLUTAMINE-HYDROLYZING]"/>
    <property type="match status" value="1"/>
</dbReference>
<evidence type="ECO:0000256" key="3">
    <source>
        <dbReference type="ARBA" id="ARBA00022749"/>
    </source>
</evidence>
<keyword evidence="3" id="KW-0332">GMP biosynthesis</keyword>
<keyword evidence="5" id="KW-0067">ATP-binding</keyword>
<protein>
    <recommendedName>
        <fullName evidence="8">GMP synthase</fullName>
    </recommendedName>
</protein>
<keyword evidence="7" id="KW-1185">Reference proteome</keyword>
<dbReference type="InterPro" id="IPR029062">
    <property type="entry name" value="Class_I_gatase-like"/>
</dbReference>
<dbReference type="Gene3D" id="3.40.50.880">
    <property type="match status" value="1"/>
</dbReference>
<evidence type="ECO:0000313" key="6">
    <source>
        <dbReference type="EMBL" id="KAK4018368.1"/>
    </source>
</evidence>
<keyword evidence="2" id="KW-0547">Nucleotide-binding</keyword>
<dbReference type="Proteomes" id="UP001234178">
    <property type="component" value="Unassembled WGS sequence"/>
</dbReference>
<evidence type="ECO:0000256" key="1">
    <source>
        <dbReference type="ARBA" id="ARBA00022598"/>
    </source>
</evidence>